<proteinExistence type="predicted"/>
<dbReference type="EMBL" id="CP003923">
    <property type="protein sequence ID" value="AIC93200.1"/>
    <property type="molecule type" value="Genomic_DNA"/>
</dbReference>
<dbReference type="RefSeq" id="WP_158318488.1">
    <property type="nucleotide sequence ID" value="NZ_CP003923.1"/>
</dbReference>
<dbReference type="PATRIC" id="fig|1246626.3.peg.586"/>
<keyword evidence="2" id="KW-1185">Reference proteome</keyword>
<organism evidence="1 2">
    <name type="scientific">Shouchella lehensis G1</name>
    <dbReference type="NCBI Taxonomy" id="1246626"/>
    <lineage>
        <taxon>Bacteria</taxon>
        <taxon>Bacillati</taxon>
        <taxon>Bacillota</taxon>
        <taxon>Bacilli</taxon>
        <taxon>Bacillales</taxon>
        <taxon>Bacillaceae</taxon>
        <taxon>Shouchella</taxon>
    </lineage>
</organism>
<protein>
    <submittedName>
        <fullName evidence="1">Uncharacterized protein</fullName>
    </submittedName>
</protein>
<name>A0A060LT89_9BACI</name>
<dbReference type="AlphaFoldDB" id="A0A060LT89"/>
<gene>
    <name evidence="1" type="ORF">BleG1_0592</name>
</gene>
<dbReference type="HOGENOM" id="CLU_3076787_0_0_9"/>
<reference evidence="1 2" key="1">
    <citation type="journal article" date="2014" name="Gene">
        <title>A comparative genomic analysis of the alkalitolerant soil bacterium Bacillus lehensis G1.</title>
        <authorList>
            <person name="Noor Y.M."/>
            <person name="Samsulrizal N.H."/>
            <person name="Jema'on N.A."/>
            <person name="Low K.O."/>
            <person name="Ramli A.N."/>
            <person name="Alias N.I."/>
            <person name="Damis S.I."/>
            <person name="Fuzi S.F."/>
            <person name="Isa M.N."/>
            <person name="Murad A.M."/>
            <person name="Raih M.F."/>
            <person name="Bakar F.D."/>
            <person name="Najimudin N."/>
            <person name="Mahadi N.M."/>
            <person name="Illias R.M."/>
        </authorList>
    </citation>
    <scope>NUCLEOTIDE SEQUENCE [LARGE SCALE GENOMIC DNA]</scope>
    <source>
        <strain evidence="1 2">G1</strain>
    </source>
</reference>
<dbReference type="Proteomes" id="UP000027142">
    <property type="component" value="Chromosome"/>
</dbReference>
<accession>A0A060LT89</accession>
<evidence type="ECO:0000313" key="1">
    <source>
        <dbReference type="EMBL" id="AIC93200.1"/>
    </source>
</evidence>
<evidence type="ECO:0000313" key="2">
    <source>
        <dbReference type="Proteomes" id="UP000027142"/>
    </source>
</evidence>
<dbReference type="KEGG" id="ble:BleG1_0592"/>
<sequence>MKSMDHNMCGLIIDFEEQLGRKVNEKEWMFLQWVTAKAREQNELDFIQQCDK</sequence>